<dbReference type="InterPro" id="IPR027417">
    <property type="entry name" value="P-loop_NTPase"/>
</dbReference>
<dbReference type="CDD" id="cd10028">
    <property type="entry name" value="UDG-F2_TDG_MUG"/>
    <property type="match status" value="1"/>
</dbReference>
<gene>
    <name evidence="6" type="ORF">OGAPHI_000906</name>
</gene>
<comment type="caution">
    <text evidence="6">The sequence shown here is derived from an EMBL/GenBank/DDBJ whole genome shotgun (WGS) entry which is preliminary data.</text>
</comment>
<accession>A0A9P8PEI4</accession>
<keyword evidence="2" id="KW-0378">Hydrolase</keyword>
<dbReference type="PANTHER" id="PTHR12159">
    <property type="entry name" value="G/T AND G/U MISMATCH-SPECIFIC DNA GLYCOSYLASE"/>
    <property type="match status" value="1"/>
</dbReference>
<reference evidence="6" key="1">
    <citation type="journal article" date="2021" name="Open Biol.">
        <title>Shared evolutionary footprints suggest mitochondrial oxidative damage underlies multiple complex I losses in fungi.</title>
        <authorList>
            <person name="Schikora-Tamarit M.A."/>
            <person name="Marcet-Houben M."/>
            <person name="Nosek J."/>
            <person name="Gabaldon T."/>
        </authorList>
    </citation>
    <scope>NUCLEOTIDE SEQUENCE</scope>
    <source>
        <strain evidence="6">CBS6075</strain>
    </source>
</reference>
<dbReference type="GO" id="GO:0008263">
    <property type="term" value="F:pyrimidine-specific mismatch base pair DNA N-glycosylase activity"/>
    <property type="evidence" value="ECO:0007669"/>
    <property type="project" value="TreeGrafter"/>
</dbReference>
<proteinExistence type="predicted"/>
<organism evidence="6 7">
    <name type="scientific">Ogataea philodendri</name>
    <dbReference type="NCBI Taxonomy" id="1378263"/>
    <lineage>
        <taxon>Eukaryota</taxon>
        <taxon>Fungi</taxon>
        <taxon>Dikarya</taxon>
        <taxon>Ascomycota</taxon>
        <taxon>Saccharomycotina</taxon>
        <taxon>Pichiomycetes</taxon>
        <taxon>Pichiales</taxon>
        <taxon>Pichiaceae</taxon>
        <taxon>Ogataea</taxon>
    </lineage>
</organism>
<feature type="domain" description="Phosphoribulokinase/uridine kinase" evidence="4">
    <location>
        <begin position="271"/>
        <end position="414"/>
    </location>
</feature>
<dbReference type="Pfam" id="PF03167">
    <property type="entry name" value="UDG"/>
    <property type="match status" value="1"/>
</dbReference>
<keyword evidence="3" id="KW-0234">DNA repair</keyword>
<keyword evidence="1" id="KW-0227">DNA damage</keyword>
<dbReference type="GO" id="GO:0006285">
    <property type="term" value="P:base-excision repair, AP site formation"/>
    <property type="evidence" value="ECO:0007669"/>
    <property type="project" value="InterPro"/>
</dbReference>
<feature type="domain" description="Uracil-DNA glycosylase-like" evidence="5">
    <location>
        <begin position="38"/>
        <end position="205"/>
    </location>
</feature>
<dbReference type="GO" id="GO:0016301">
    <property type="term" value="F:kinase activity"/>
    <property type="evidence" value="ECO:0007669"/>
    <property type="project" value="InterPro"/>
</dbReference>
<dbReference type="Pfam" id="PF00485">
    <property type="entry name" value="PRK"/>
    <property type="match status" value="1"/>
</dbReference>
<dbReference type="RefSeq" id="XP_046063816.1">
    <property type="nucleotide sequence ID" value="XM_046209052.1"/>
</dbReference>
<name>A0A9P8PEI4_9ASCO</name>
<dbReference type="PANTHER" id="PTHR12159:SF9">
    <property type="entry name" value="G_T MISMATCH-SPECIFIC THYMINE DNA GLYCOSYLASE"/>
    <property type="match status" value="1"/>
</dbReference>
<dbReference type="Gene3D" id="3.40.470.10">
    <property type="entry name" value="Uracil-DNA glycosylase-like domain"/>
    <property type="match status" value="1"/>
</dbReference>
<evidence type="ECO:0000256" key="2">
    <source>
        <dbReference type="ARBA" id="ARBA00022801"/>
    </source>
</evidence>
<dbReference type="InterPro" id="IPR005122">
    <property type="entry name" value="Uracil-DNA_glycosylase-like"/>
</dbReference>
<dbReference type="GeneID" id="70232874"/>
<dbReference type="InterPro" id="IPR036895">
    <property type="entry name" value="Uracil-DNA_glycosylase-like_sf"/>
</dbReference>
<dbReference type="InterPro" id="IPR006083">
    <property type="entry name" value="PRK/URK"/>
</dbReference>
<dbReference type="AlphaFoldDB" id="A0A9P8PEI4"/>
<protein>
    <recommendedName>
        <fullName evidence="8">Uracil-DNA glycosylase-like domain-containing protein</fullName>
    </recommendedName>
</protein>
<dbReference type="OrthoDB" id="6362633at2759"/>
<dbReference type="EMBL" id="JAEUBE010000087">
    <property type="protein sequence ID" value="KAH3670391.1"/>
    <property type="molecule type" value="Genomic_DNA"/>
</dbReference>
<evidence type="ECO:0000313" key="7">
    <source>
        <dbReference type="Proteomes" id="UP000769157"/>
    </source>
</evidence>
<dbReference type="InterPro" id="IPR015637">
    <property type="entry name" value="MUG/TDG"/>
</dbReference>
<dbReference type="GO" id="GO:0005524">
    <property type="term" value="F:ATP binding"/>
    <property type="evidence" value="ECO:0007669"/>
    <property type="project" value="InterPro"/>
</dbReference>
<evidence type="ECO:0000259" key="5">
    <source>
        <dbReference type="Pfam" id="PF03167"/>
    </source>
</evidence>
<evidence type="ECO:0000259" key="4">
    <source>
        <dbReference type="Pfam" id="PF00485"/>
    </source>
</evidence>
<sequence length="465" mass="52956">MLEKYKYTEKVSKTVLRSRRKSGELPPLPKLADLNPSLQPDLSVVFIGYNPSIRSSSAQHHYAHPTNLFWKLFNESQILRVATDGKYAHPCSAQDDWGLVKYGIGFTDLVLRPTQNASQLTKQEIKENVPRLCAELKEYRPMVACFVGKGIWEHVLKNIGQVQALKEFRWGRQEIQLEGCDVFVIPSTSGLVSLSYQEKLKWWLQLRDYLSGVRSARLQERDCSNVMVNRQFSSAGEDVPKMKEIAASDIERLVDLLDELYEKKSAGERVIVAVCGSPGSGKTSVTNIIIDRFNSRHGRPIGLVVPQDGFHYSMKELMGMDDPQLMVARRGAEFTFDAQKLVELVRRIKAHPSEMIYAPSFDHKLKDPVNDAIKISPEKKVILVEGNYVCLEKEPWNVISKLVDTRWMVAANLDQIRERIIKRHLEAGISSTREEAEARTDHNDMVNGEYIRNNSCDVDLIIRND</sequence>
<evidence type="ECO:0008006" key="8">
    <source>
        <dbReference type="Google" id="ProtNLM"/>
    </source>
</evidence>
<reference evidence="6" key="2">
    <citation type="submission" date="2021-01" db="EMBL/GenBank/DDBJ databases">
        <authorList>
            <person name="Schikora-Tamarit M.A."/>
        </authorList>
    </citation>
    <scope>NUCLEOTIDE SEQUENCE</scope>
    <source>
        <strain evidence="6">CBS6075</strain>
    </source>
</reference>
<evidence type="ECO:0000256" key="3">
    <source>
        <dbReference type="ARBA" id="ARBA00023204"/>
    </source>
</evidence>
<dbReference type="Gene3D" id="3.40.50.300">
    <property type="entry name" value="P-loop containing nucleotide triphosphate hydrolases"/>
    <property type="match status" value="2"/>
</dbReference>
<dbReference type="SUPFAM" id="SSF52141">
    <property type="entry name" value="Uracil-DNA glycosylase-like"/>
    <property type="match status" value="1"/>
</dbReference>
<dbReference type="Proteomes" id="UP000769157">
    <property type="component" value="Unassembled WGS sequence"/>
</dbReference>
<dbReference type="SUPFAM" id="SSF52540">
    <property type="entry name" value="P-loop containing nucleoside triphosphate hydrolases"/>
    <property type="match status" value="1"/>
</dbReference>
<evidence type="ECO:0000313" key="6">
    <source>
        <dbReference type="EMBL" id="KAH3670391.1"/>
    </source>
</evidence>
<keyword evidence="7" id="KW-1185">Reference proteome</keyword>
<dbReference type="GO" id="GO:0004844">
    <property type="term" value="F:uracil DNA N-glycosylase activity"/>
    <property type="evidence" value="ECO:0007669"/>
    <property type="project" value="TreeGrafter"/>
</dbReference>
<evidence type="ECO:0000256" key="1">
    <source>
        <dbReference type="ARBA" id="ARBA00022763"/>
    </source>
</evidence>